<dbReference type="EC" id="3.1.3.48" evidence="2"/>
<dbReference type="PANTHER" id="PTHR10159:SF530">
    <property type="entry name" value="DUAL SPECIFICITY PROTEIN PHOSPHATASE DDB_G0271350-RELATED"/>
    <property type="match status" value="1"/>
</dbReference>
<dbReference type="InterPro" id="IPR020422">
    <property type="entry name" value="TYR_PHOSPHATASE_DUAL_dom"/>
</dbReference>
<evidence type="ECO:0000259" key="8">
    <source>
        <dbReference type="PROSITE" id="PS50206"/>
    </source>
</evidence>
<dbReference type="STRING" id="436010.A0A165YJ66"/>
<evidence type="ECO:0000313" key="9">
    <source>
        <dbReference type="EMBL" id="KZP09613.1"/>
    </source>
</evidence>
<dbReference type="EMBL" id="KV417696">
    <property type="protein sequence ID" value="KZP09613.1"/>
    <property type="molecule type" value="Genomic_DNA"/>
</dbReference>
<dbReference type="Proteomes" id="UP000076532">
    <property type="component" value="Unassembled WGS sequence"/>
</dbReference>
<feature type="domain" description="Rhodanese" evidence="8">
    <location>
        <begin position="146"/>
        <end position="201"/>
    </location>
</feature>
<dbReference type="InterPro" id="IPR000387">
    <property type="entry name" value="Tyr_Pase_dom"/>
</dbReference>
<feature type="region of interest" description="Disordered" evidence="5">
    <location>
        <begin position="115"/>
        <end position="134"/>
    </location>
</feature>
<dbReference type="SUPFAM" id="SSF52821">
    <property type="entry name" value="Rhodanese/Cell cycle control phosphatase"/>
    <property type="match status" value="1"/>
</dbReference>
<dbReference type="PROSITE" id="PS50056">
    <property type="entry name" value="TYR_PHOSPHATASE_2"/>
    <property type="match status" value="1"/>
</dbReference>
<comment type="similarity">
    <text evidence="1">Belongs to the protein-tyrosine phosphatase family. Non-receptor class dual specificity subfamily.</text>
</comment>
<dbReference type="InterPro" id="IPR000340">
    <property type="entry name" value="Dual-sp_phosphatase_cat-dom"/>
</dbReference>
<feature type="region of interest" description="Disordered" evidence="5">
    <location>
        <begin position="682"/>
        <end position="787"/>
    </location>
</feature>
<evidence type="ECO:0000313" key="10">
    <source>
        <dbReference type="Proteomes" id="UP000076532"/>
    </source>
</evidence>
<feature type="region of interest" description="Disordered" evidence="5">
    <location>
        <begin position="1"/>
        <end position="35"/>
    </location>
</feature>
<keyword evidence="3" id="KW-0378">Hydrolase</keyword>
<dbReference type="PROSITE" id="PS50054">
    <property type="entry name" value="TYR_PHOSPHATASE_DUAL"/>
    <property type="match status" value="1"/>
</dbReference>
<dbReference type="GO" id="GO:0005737">
    <property type="term" value="C:cytoplasm"/>
    <property type="evidence" value="ECO:0007669"/>
    <property type="project" value="TreeGrafter"/>
</dbReference>
<dbReference type="OrthoDB" id="273181at2759"/>
<sequence length="787" mass="85276">MAPRKPPPLSLPSIVRSDDEDTLQLSSPESSSSLTFDLALVPDADSTSSDATSSDDISKDLAVLEKLRKSVQKNLRLRPIKSNSNLKSTSGPWRTQDTIPSPPSASVYYTPISPPSSAWQPSLSRSPRTTGAVEPSALYDTLSTSRLRRPLMIDTRPPAMYVSSHIRKSINIAIPSLILKRYRKAGQYGGFQSLDALRQFITTEKGKASWDALMHRPGGNGQSAWNGSVVVFDEEMNERDKDSPQATAWALMPLIAPLLQDGGTVEYLKSGFSAARDHHRLQSLLVSDEPDSSDETPDEVGKKSGGLFQLNTEAASRSKPMPQLEQDRPVFVHSPLPIMPGGISTSSSGPVAFESTPSPPPSQLQFRRPPPPKRPSVPNLRRLDTKSAERLNTNLPKLQIRTPPLRAATLSVPPSLYIATNSSSSLLQPPHSPSFLNLSYSTHSPSGSPSSSSFPHIPPPSPSPGLNGQSTFHNLPPPPPSFSSSRASSPRSPGTPMPRSPATARPDYDGFGNPPSTEDAFPSFAISAILPNFLFLGPEITAPEHVAELKKLGVKRILNIAIECDDDHGLGLRDTFERYFHIPMRDTVEEDNITKGVREACDILDDARLHSAPTYVHCKAGKSRSVTAVIAYLIHANHWTLSRAYAFVVERRKGVSPNIGFVSELMTFEEQELGAKSVGVVQHSPGAHGEERNHDHDQQHGYVPGPRRAAHARESLPPALTSTESFAPGPMSGGGTTSSARVGDSGQEMEIRDAAGRYRHARRAPVDENTLQPLRRVSKAGLESSGI</sequence>
<feature type="compositionally biased region" description="Pro residues" evidence="5">
    <location>
        <begin position="1"/>
        <end position="10"/>
    </location>
</feature>
<feature type="compositionally biased region" description="Low complexity" evidence="5">
    <location>
        <begin position="482"/>
        <end position="492"/>
    </location>
</feature>
<evidence type="ECO:0000256" key="2">
    <source>
        <dbReference type="ARBA" id="ARBA00013064"/>
    </source>
</evidence>
<dbReference type="CDD" id="cd14498">
    <property type="entry name" value="DSP"/>
    <property type="match status" value="1"/>
</dbReference>
<organism evidence="9 10">
    <name type="scientific">Athelia psychrophila</name>
    <dbReference type="NCBI Taxonomy" id="1759441"/>
    <lineage>
        <taxon>Eukaryota</taxon>
        <taxon>Fungi</taxon>
        <taxon>Dikarya</taxon>
        <taxon>Basidiomycota</taxon>
        <taxon>Agaricomycotina</taxon>
        <taxon>Agaricomycetes</taxon>
        <taxon>Agaricomycetidae</taxon>
        <taxon>Atheliales</taxon>
        <taxon>Atheliaceae</taxon>
        <taxon>Athelia</taxon>
    </lineage>
</organism>
<dbReference type="Pfam" id="PF00782">
    <property type="entry name" value="DSPc"/>
    <property type="match status" value="1"/>
</dbReference>
<dbReference type="SUPFAM" id="SSF52799">
    <property type="entry name" value="(Phosphotyrosine protein) phosphatases II"/>
    <property type="match status" value="1"/>
</dbReference>
<dbReference type="SMART" id="SM00195">
    <property type="entry name" value="DSPc"/>
    <property type="match status" value="1"/>
</dbReference>
<dbReference type="InterPro" id="IPR036873">
    <property type="entry name" value="Rhodanese-like_dom_sf"/>
</dbReference>
<feature type="compositionally biased region" description="Polar residues" evidence="5">
    <location>
        <begin position="115"/>
        <end position="129"/>
    </location>
</feature>
<dbReference type="AlphaFoldDB" id="A0A165YJ66"/>
<evidence type="ECO:0000256" key="5">
    <source>
        <dbReference type="SAM" id="MobiDB-lite"/>
    </source>
</evidence>
<keyword evidence="10" id="KW-1185">Reference proteome</keyword>
<evidence type="ECO:0000259" key="6">
    <source>
        <dbReference type="PROSITE" id="PS50054"/>
    </source>
</evidence>
<feature type="region of interest" description="Disordered" evidence="5">
    <location>
        <begin position="332"/>
        <end position="402"/>
    </location>
</feature>
<feature type="region of interest" description="Disordered" evidence="5">
    <location>
        <begin position="75"/>
        <end position="107"/>
    </location>
</feature>
<evidence type="ECO:0000259" key="7">
    <source>
        <dbReference type="PROSITE" id="PS50056"/>
    </source>
</evidence>
<feature type="compositionally biased region" description="Basic and acidic residues" evidence="5">
    <location>
        <begin position="688"/>
        <end position="699"/>
    </location>
</feature>
<feature type="region of interest" description="Disordered" evidence="5">
    <location>
        <begin position="285"/>
        <end position="307"/>
    </location>
</feature>
<feature type="compositionally biased region" description="Acidic residues" evidence="5">
    <location>
        <begin position="288"/>
        <end position="298"/>
    </location>
</feature>
<dbReference type="PANTHER" id="PTHR10159">
    <property type="entry name" value="DUAL SPECIFICITY PROTEIN PHOSPHATASE"/>
    <property type="match status" value="1"/>
</dbReference>
<feature type="domain" description="Tyrosine specific protein phosphatases" evidence="7">
    <location>
        <begin position="591"/>
        <end position="655"/>
    </location>
</feature>
<dbReference type="FunFam" id="3.90.190.10:FF:000120">
    <property type="entry name" value="MAP kinase phosphatase, putative"/>
    <property type="match status" value="1"/>
</dbReference>
<dbReference type="GO" id="GO:0004725">
    <property type="term" value="F:protein tyrosine phosphatase activity"/>
    <property type="evidence" value="ECO:0007669"/>
    <property type="project" value="UniProtKB-EC"/>
</dbReference>
<name>A0A165YJ66_9AGAM</name>
<feature type="compositionally biased region" description="Polar residues" evidence="5">
    <location>
        <begin position="81"/>
        <end position="99"/>
    </location>
</feature>
<accession>A0A165YJ66</accession>
<gene>
    <name evidence="9" type="ORF">FIBSPDRAFT_839254</name>
</gene>
<feature type="compositionally biased region" description="Pro residues" evidence="5">
    <location>
        <begin position="357"/>
        <end position="375"/>
    </location>
</feature>
<feature type="region of interest" description="Disordered" evidence="5">
    <location>
        <begin position="437"/>
        <end position="516"/>
    </location>
</feature>
<protein>
    <recommendedName>
        <fullName evidence="2">protein-tyrosine-phosphatase</fullName>
        <ecNumber evidence="2">3.1.3.48</ecNumber>
    </recommendedName>
</protein>
<evidence type="ECO:0000256" key="3">
    <source>
        <dbReference type="ARBA" id="ARBA00022801"/>
    </source>
</evidence>
<dbReference type="Gene3D" id="3.90.190.10">
    <property type="entry name" value="Protein tyrosine phosphatase superfamily"/>
    <property type="match status" value="1"/>
</dbReference>
<keyword evidence="4" id="KW-0904">Protein phosphatase</keyword>
<dbReference type="InterPro" id="IPR001763">
    <property type="entry name" value="Rhodanese-like_dom"/>
</dbReference>
<dbReference type="InterPro" id="IPR029021">
    <property type="entry name" value="Prot-tyrosine_phosphatase-like"/>
</dbReference>
<dbReference type="PROSITE" id="PS50206">
    <property type="entry name" value="RHODANESE_3"/>
    <property type="match status" value="1"/>
</dbReference>
<dbReference type="GO" id="GO:0043409">
    <property type="term" value="P:negative regulation of MAPK cascade"/>
    <property type="evidence" value="ECO:0007669"/>
    <property type="project" value="TreeGrafter"/>
</dbReference>
<reference evidence="9 10" key="1">
    <citation type="journal article" date="2016" name="Mol. Biol. Evol.">
        <title>Comparative Genomics of Early-Diverging Mushroom-Forming Fungi Provides Insights into the Origins of Lignocellulose Decay Capabilities.</title>
        <authorList>
            <person name="Nagy L.G."/>
            <person name="Riley R."/>
            <person name="Tritt A."/>
            <person name="Adam C."/>
            <person name="Daum C."/>
            <person name="Floudas D."/>
            <person name="Sun H."/>
            <person name="Yadav J.S."/>
            <person name="Pangilinan J."/>
            <person name="Larsson K.H."/>
            <person name="Matsuura K."/>
            <person name="Barry K."/>
            <person name="Labutti K."/>
            <person name="Kuo R."/>
            <person name="Ohm R.A."/>
            <person name="Bhattacharya S.S."/>
            <person name="Shirouzu T."/>
            <person name="Yoshinaga Y."/>
            <person name="Martin F.M."/>
            <person name="Grigoriev I.V."/>
            <person name="Hibbett D.S."/>
        </authorList>
    </citation>
    <scope>NUCLEOTIDE SEQUENCE [LARGE SCALE GENOMIC DNA]</scope>
    <source>
        <strain evidence="9 10">CBS 109695</strain>
    </source>
</reference>
<dbReference type="Gene3D" id="3.40.250.10">
    <property type="entry name" value="Rhodanese-like domain"/>
    <property type="match status" value="1"/>
</dbReference>
<feature type="compositionally biased region" description="Low complexity" evidence="5">
    <location>
        <begin position="437"/>
        <end position="455"/>
    </location>
</feature>
<evidence type="ECO:0000256" key="4">
    <source>
        <dbReference type="ARBA" id="ARBA00022912"/>
    </source>
</evidence>
<evidence type="ECO:0000256" key="1">
    <source>
        <dbReference type="ARBA" id="ARBA00008601"/>
    </source>
</evidence>
<proteinExistence type="inferred from homology"/>
<feature type="domain" description="Tyrosine-protein phosphatase" evidence="6">
    <location>
        <begin position="525"/>
        <end position="674"/>
    </location>
</feature>